<dbReference type="GO" id="GO:0005886">
    <property type="term" value="C:plasma membrane"/>
    <property type="evidence" value="ECO:0007669"/>
    <property type="project" value="UniProtKB-SubCell"/>
</dbReference>
<evidence type="ECO:0000313" key="8">
    <source>
        <dbReference type="Proteomes" id="UP000282311"/>
    </source>
</evidence>
<evidence type="ECO:0000256" key="4">
    <source>
        <dbReference type="ARBA" id="ARBA00022989"/>
    </source>
</evidence>
<reference evidence="7 8" key="1">
    <citation type="journal article" date="2007" name="Int. J. Syst. Evol. Microbiol.">
        <title>Paenibacillus ginsengarvi sp. nov., isolated from soil from ginseng cultivation.</title>
        <authorList>
            <person name="Yoon M.H."/>
            <person name="Ten L.N."/>
            <person name="Im W.T."/>
        </authorList>
    </citation>
    <scope>NUCLEOTIDE SEQUENCE [LARGE SCALE GENOMIC DNA]</scope>
    <source>
        <strain evidence="7 8">KCTC 13059</strain>
    </source>
</reference>
<keyword evidence="5 6" id="KW-0472">Membrane</keyword>
<sequence>MTSIIKKELRTYFTSMSGYIFLAFLIFLSAVYFVIGNISAQSADFSGVLTGIAVYYLFLIPILTMRLFAEEAKLKTDQLLYTSPISITDITLGKYMAASIVLAIGTVLTFIFPILLLLFSDVNLPLVAVSYLGFFLFGLSLISVGLFVSSLTENQIIAAIITFAAVFLFFIMDSLAKALPADPMSSVCFLTAIIGLFGYIVYDSTKHTAAAVCITLFLLVVEVALYVTKPILFEGTIAYVLQWFSVFNRFTHFQRGILNVADIVYNLTFFTAFLYITINGIEKRRWR</sequence>
<comment type="caution">
    <text evidence="7">The sequence shown here is derived from an EMBL/GenBank/DDBJ whole genome shotgun (WGS) entry which is preliminary data.</text>
</comment>
<feature type="transmembrane region" description="Helical" evidence="6">
    <location>
        <begin position="155"/>
        <end position="172"/>
    </location>
</feature>
<feature type="transmembrane region" description="Helical" evidence="6">
    <location>
        <begin position="184"/>
        <end position="202"/>
    </location>
</feature>
<evidence type="ECO:0000256" key="3">
    <source>
        <dbReference type="ARBA" id="ARBA00022692"/>
    </source>
</evidence>
<feature type="transmembrane region" description="Helical" evidence="6">
    <location>
        <begin position="12"/>
        <end position="35"/>
    </location>
</feature>
<dbReference type="OrthoDB" id="9794512at2"/>
<protein>
    <submittedName>
        <fullName evidence="7">ABC transporter permease</fullName>
    </submittedName>
</protein>
<gene>
    <name evidence="7" type="ORF">D7M11_13670</name>
</gene>
<organism evidence="7 8">
    <name type="scientific">Paenibacillus ginsengarvi</name>
    <dbReference type="NCBI Taxonomy" id="400777"/>
    <lineage>
        <taxon>Bacteria</taxon>
        <taxon>Bacillati</taxon>
        <taxon>Bacillota</taxon>
        <taxon>Bacilli</taxon>
        <taxon>Bacillales</taxon>
        <taxon>Paenibacillaceae</taxon>
        <taxon>Paenibacillus</taxon>
    </lineage>
</organism>
<dbReference type="Proteomes" id="UP000282311">
    <property type="component" value="Unassembled WGS sequence"/>
</dbReference>
<accession>A0A3B0CI24</accession>
<dbReference type="EMBL" id="RBAH01000008">
    <property type="protein sequence ID" value="RKN84521.1"/>
    <property type="molecule type" value="Genomic_DNA"/>
</dbReference>
<dbReference type="InterPro" id="IPR051449">
    <property type="entry name" value="ABC-2_transporter_component"/>
</dbReference>
<evidence type="ECO:0000256" key="5">
    <source>
        <dbReference type="ARBA" id="ARBA00023136"/>
    </source>
</evidence>
<feature type="transmembrane region" description="Helical" evidence="6">
    <location>
        <begin position="95"/>
        <end position="120"/>
    </location>
</feature>
<comment type="subcellular location">
    <subcellularLocation>
        <location evidence="1">Cell membrane</location>
        <topology evidence="1">Multi-pass membrane protein</topology>
    </subcellularLocation>
</comment>
<keyword evidence="2" id="KW-1003">Cell membrane</keyword>
<keyword evidence="4 6" id="KW-1133">Transmembrane helix</keyword>
<evidence type="ECO:0000256" key="6">
    <source>
        <dbReference type="SAM" id="Phobius"/>
    </source>
</evidence>
<evidence type="ECO:0000256" key="2">
    <source>
        <dbReference type="ARBA" id="ARBA00022475"/>
    </source>
</evidence>
<dbReference type="AlphaFoldDB" id="A0A3B0CI24"/>
<keyword evidence="3 6" id="KW-0812">Transmembrane</keyword>
<feature type="transmembrane region" description="Helical" evidence="6">
    <location>
        <begin position="263"/>
        <end position="281"/>
    </location>
</feature>
<dbReference type="RefSeq" id="WP_120747777.1">
    <property type="nucleotide sequence ID" value="NZ_RBAH01000008.1"/>
</dbReference>
<feature type="transmembrane region" description="Helical" evidence="6">
    <location>
        <begin position="126"/>
        <end position="148"/>
    </location>
</feature>
<feature type="transmembrane region" description="Helical" evidence="6">
    <location>
        <begin position="47"/>
        <end position="69"/>
    </location>
</feature>
<name>A0A3B0CI24_9BACL</name>
<evidence type="ECO:0000313" key="7">
    <source>
        <dbReference type="EMBL" id="RKN84521.1"/>
    </source>
</evidence>
<dbReference type="PANTHER" id="PTHR30294:SF29">
    <property type="entry name" value="MULTIDRUG ABC TRANSPORTER PERMEASE YBHS-RELATED"/>
    <property type="match status" value="1"/>
</dbReference>
<dbReference type="PANTHER" id="PTHR30294">
    <property type="entry name" value="MEMBRANE COMPONENT OF ABC TRANSPORTER YHHJ-RELATED"/>
    <property type="match status" value="1"/>
</dbReference>
<evidence type="ECO:0000256" key="1">
    <source>
        <dbReference type="ARBA" id="ARBA00004651"/>
    </source>
</evidence>
<feature type="transmembrane region" description="Helical" evidence="6">
    <location>
        <begin position="209"/>
        <end position="227"/>
    </location>
</feature>
<keyword evidence="8" id="KW-1185">Reference proteome</keyword>
<proteinExistence type="predicted"/>